<dbReference type="NCBIfam" id="NF002381">
    <property type="entry name" value="PRK01388.1"/>
    <property type="match status" value="1"/>
</dbReference>
<evidence type="ECO:0000256" key="5">
    <source>
        <dbReference type="ARBA" id="ARBA00049429"/>
    </source>
</evidence>
<dbReference type="PRINTS" id="PR01466">
    <property type="entry name" value="ARGDEIMINASE"/>
</dbReference>
<comment type="catalytic activity">
    <reaction evidence="5 6">
        <text>L-arginine + H2O = L-citrulline + NH4(+)</text>
        <dbReference type="Rhea" id="RHEA:19597"/>
        <dbReference type="ChEBI" id="CHEBI:15377"/>
        <dbReference type="ChEBI" id="CHEBI:28938"/>
        <dbReference type="ChEBI" id="CHEBI:32682"/>
        <dbReference type="ChEBI" id="CHEBI:57743"/>
        <dbReference type="EC" id="3.5.3.6"/>
    </reaction>
</comment>
<comment type="similarity">
    <text evidence="2 6">Belongs to the arginine deiminase family.</text>
</comment>
<gene>
    <name evidence="6" type="primary">arcA</name>
    <name evidence="7" type="ORF">PYS61_00480</name>
</gene>
<proteinExistence type="inferred from homology"/>
<dbReference type="GO" id="GO:0016990">
    <property type="term" value="F:arginine deiminase activity"/>
    <property type="evidence" value="ECO:0007669"/>
    <property type="project" value="UniProtKB-EC"/>
</dbReference>
<dbReference type="InterPro" id="IPR003876">
    <property type="entry name" value="Arg_deiminase"/>
</dbReference>
<sequence length="406" mass="46625">MPLVNIKSEIGKLQAVILHRPGRELLNITPEIMADLLFDELPFLDEAQKEHDNFAEILQKQGCKVYYLEDLAAESITDESIRQEFIDTYLQEADIAVPREMHLLQQYLYSLNNYDLVLKMMEGMRKNELPLYNKTTLVEMTEKRSFFVTEPMPNLYFTRDPFAFVGNGVSLNHMWSVTRRRETLFGRMIFRYHPLFRQENLPLWYDRHDGLSIEGGDIIVLSDKVVAVGVSQRTTAKGVMHLAHNLLTGGSGYETVLALTIPKSHAFMHLDTVFTMVDRDLFTLHPQVDETLEIYALTLRGKEIHTDFLGNDLQAVLKRYLHIPAVKLIREGKGTVMDAIREQWSDGYNTLAISPGEAVVYDRNVYTNEELDRYGVKLHVLRSGELSRGRGGPRCMSMPLSRLDLN</sequence>
<keyword evidence="8" id="KW-1185">Reference proteome</keyword>
<dbReference type="Gene3D" id="1.10.3930.10">
    <property type="entry name" value="Arginine deiminase"/>
    <property type="match status" value="1"/>
</dbReference>
<evidence type="ECO:0000256" key="3">
    <source>
        <dbReference type="ARBA" id="ARBA00022503"/>
    </source>
</evidence>
<evidence type="ECO:0000313" key="8">
    <source>
        <dbReference type="Proteomes" id="UP001220478"/>
    </source>
</evidence>
<accession>A0ABY8C4Q9</accession>
<dbReference type="Pfam" id="PF02274">
    <property type="entry name" value="ADI"/>
    <property type="match status" value="1"/>
</dbReference>
<evidence type="ECO:0000256" key="6">
    <source>
        <dbReference type="HAMAP-Rule" id="MF_00242"/>
    </source>
</evidence>
<dbReference type="PANTHER" id="PTHR47271">
    <property type="entry name" value="ARGININE DEIMINASE"/>
    <property type="match status" value="1"/>
</dbReference>
<evidence type="ECO:0000256" key="1">
    <source>
        <dbReference type="ARBA" id="ARBA00005213"/>
    </source>
</evidence>
<dbReference type="PANTHER" id="PTHR47271:SF2">
    <property type="entry name" value="ARGININE DEIMINASE"/>
    <property type="match status" value="1"/>
</dbReference>
<reference evidence="7 8" key="1">
    <citation type="submission" date="2023-02" db="EMBL/GenBank/DDBJ databases">
        <title>Novel Oscillospiraceae bacterial genomes.</title>
        <authorList>
            <person name="Srinivasan S."/>
            <person name="Austin M.N."/>
            <person name="Fiedler T.L."/>
            <person name="Strenk S.M."/>
            <person name="Agnew K.J."/>
            <person name="Nagana Gowda G.A."/>
            <person name="Raftery D."/>
            <person name="Beamer M.A."/>
            <person name="Achilles S.L."/>
            <person name="Wiesenfeld H.C."/>
            <person name="Fredricks D.N."/>
            <person name="Hillier S.L."/>
        </authorList>
    </citation>
    <scope>NUCLEOTIDE SEQUENCE [LARGE SCALE GENOMIC DNA]</scope>
    <source>
        <strain evidence="7 8">CHIC02 1186E3-8</strain>
    </source>
</reference>
<keyword evidence="3 6" id="KW-0056">Arginine metabolism</keyword>
<keyword evidence="4 6" id="KW-0378">Hydrolase</keyword>
<dbReference type="HAMAP" id="MF_00242">
    <property type="entry name" value="Arg_deiminase"/>
    <property type="match status" value="1"/>
</dbReference>
<dbReference type="SUPFAM" id="SSF55909">
    <property type="entry name" value="Pentein"/>
    <property type="match status" value="1"/>
</dbReference>
<keyword evidence="6" id="KW-0963">Cytoplasm</keyword>
<dbReference type="RefSeq" id="WP_315571797.1">
    <property type="nucleotide sequence ID" value="NZ_CP118868.1"/>
</dbReference>
<comment type="pathway">
    <text evidence="1 6">Amino-acid degradation; L-arginine degradation via ADI pathway; carbamoyl phosphate from L-arginine: step 1/2.</text>
</comment>
<evidence type="ECO:0000313" key="7">
    <source>
        <dbReference type="EMBL" id="WEG35671.1"/>
    </source>
</evidence>
<dbReference type="Proteomes" id="UP001220478">
    <property type="component" value="Chromosome"/>
</dbReference>
<comment type="subcellular location">
    <subcellularLocation>
        <location evidence="6">Cytoplasm</location>
    </subcellularLocation>
</comment>
<evidence type="ECO:0000256" key="4">
    <source>
        <dbReference type="ARBA" id="ARBA00022801"/>
    </source>
</evidence>
<protein>
    <recommendedName>
        <fullName evidence="6">Arginine deiminase</fullName>
        <shortName evidence="6">ADI</shortName>
        <ecNumber evidence="6">3.5.3.6</ecNumber>
    </recommendedName>
    <alternativeName>
        <fullName evidence="6">Arginine dihydrolase</fullName>
        <shortName evidence="6">AD</shortName>
    </alternativeName>
</protein>
<dbReference type="EMBL" id="CP118868">
    <property type="protein sequence ID" value="WEG35671.1"/>
    <property type="molecule type" value="Genomic_DNA"/>
</dbReference>
<evidence type="ECO:0000256" key="2">
    <source>
        <dbReference type="ARBA" id="ARBA00010206"/>
    </source>
</evidence>
<feature type="active site" description="Amidino-cysteine intermediate" evidence="6">
    <location>
        <position position="395"/>
    </location>
</feature>
<organism evidence="7 8">
    <name type="scientific">Amygdalobacter indicium</name>
    <dbReference type="NCBI Taxonomy" id="3029272"/>
    <lineage>
        <taxon>Bacteria</taxon>
        <taxon>Bacillati</taxon>
        <taxon>Bacillota</taxon>
        <taxon>Clostridia</taxon>
        <taxon>Eubacteriales</taxon>
        <taxon>Oscillospiraceae</taxon>
        <taxon>Amygdalobacter</taxon>
    </lineage>
</organism>
<name>A0ABY8C4Q9_9FIRM</name>
<dbReference type="Gene3D" id="3.75.10.10">
    <property type="entry name" value="L-arginine/glycine Amidinotransferase, Chain A"/>
    <property type="match status" value="1"/>
</dbReference>
<dbReference type="PIRSF" id="PIRSF006356">
    <property type="entry name" value="Arg_deiminase"/>
    <property type="match status" value="1"/>
</dbReference>
<dbReference type="EC" id="3.5.3.6" evidence="6"/>